<sequence>MNGVLNNDAMKPSKLEDHLRCHSDKTYKDLTHFKTLKEKLQKRTMVDSMFASASKETMMFCGCLTLSHNS</sequence>
<proteinExistence type="predicted"/>
<dbReference type="Proteomes" id="UP001142489">
    <property type="component" value="Unassembled WGS sequence"/>
</dbReference>
<name>A0A9Q1AZS9_9SAUR</name>
<organism evidence="1 2">
    <name type="scientific">Phrynocephalus forsythii</name>
    <dbReference type="NCBI Taxonomy" id="171643"/>
    <lineage>
        <taxon>Eukaryota</taxon>
        <taxon>Metazoa</taxon>
        <taxon>Chordata</taxon>
        <taxon>Craniata</taxon>
        <taxon>Vertebrata</taxon>
        <taxon>Euteleostomi</taxon>
        <taxon>Lepidosauria</taxon>
        <taxon>Squamata</taxon>
        <taxon>Bifurcata</taxon>
        <taxon>Unidentata</taxon>
        <taxon>Episquamata</taxon>
        <taxon>Toxicofera</taxon>
        <taxon>Iguania</taxon>
        <taxon>Acrodonta</taxon>
        <taxon>Agamidae</taxon>
        <taxon>Agaminae</taxon>
        <taxon>Phrynocephalus</taxon>
    </lineage>
</organism>
<protein>
    <submittedName>
        <fullName evidence="1">Uncharacterized protein</fullName>
    </submittedName>
</protein>
<evidence type="ECO:0000313" key="1">
    <source>
        <dbReference type="EMBL" id="KAJ7322623.1"/>
    </source>
</evidence>
<accession>A0A9Q1AZS9</accession>
<dbReference type="AlphaFoldDB" id="A0A9Q1AZS9"/>
<dbReference type="EMBL" id="JAPFRF010000009">
    <property type="protein sequence ID" value="KAJ7322623.1"/>
    <property type="molecule type" value="Genomic_DNA"/>
</dbReference>
<keyword evidence="2" id="KW-1185">Reference proteome</keyword>
<evidence type="ECO:0000313" key="2">
    <source>
        <dbReference type="Proteomes" id="UP001142489"/>
    </source>
</evidence>
<reference evidence="1" key="1">
    <citation type="journal article" date="2023" name="DNA Res.">
        <title>Chromosome-level genome assembly of Phrynocephalus forsythii using third-generation DNA sequencing and Hi-C analysis.</title>
        <authorList>
            <person name="Qi Y."/>
            <person name="Zhao W."/>
            <person name="Zhao Y."/>
            <person name="Niu C."/>
            <person name="Cao S."/>
            <person name="Zhang Y."/>
        </authorList>
    </citation>
    <scope>NUCLEOTIDE SEQUENCE</scope>
    <source>
        <tissue evidence="1">Muscle</tissue>
    </source>
</reference>
<comment type="caution">
    <text evidence="1">The sequence shown here is derived from an EMBL/GenBank/DDBJ whole genome shotgun (WGS) entry which is preliminary data.</text>
</comment>
<gene>
    <name evidence="1" type="ORF">JRQ81_018910</name>
</gene>
<dbReference type="OrthoDB" id="10060419at2759"/>